<dbReference type="Pfam" id="PF04226">
    <property type="entry name" value="Transgly_assoc"/>
    <property type="match status" value="1"/>
</dbReference>
<evidence type="ECO:0000256" key="4">
    <source>
        <dbReference type="ARBA" id="ARBA00022692"/>
    </source>
</evidence>
<keyword evidence="3" id="KW-1003">Cell membrane</keyword>
<comment type="subcellular location">
    <subcellularLocation>
        <location evidence="1">Cell membrane</location>
        <topology evidence="1">Multi-pass membrane protein</topology>
    </subcellularLocation>
</comment>
<evidence type="ECO:0000256" key="7">
    <source>
        <dbReference type="SAM" id="Phobius"/>
    </source>
</evidence>
<evidence type="ECO:0000313" key="8">
    <source>
        <dbReference type="EMBL" id="MDA4843723.1"/>
    </source>
</evidence>
<dbReference type="EMBL" id="JAPJZH010000001">
    <property type="protein sequence ID" value="MDA4843723.1"/>
    <property type="molecule type" value="Genomic_DNA"/>
</dbReference>
<gene>
    <name evidence="8" type="ORF">OOZ53_00075</name>
</gene>
<keyword evidence="6 7" id="KW-0472">Membrane</keyword>
<feature type="transmembrane region" description="Helical" evidence="7">
    <location>
        <begin position="27"/>
        <end position="45"/>
    </location>
</feature>
<evidence type="ECO:0000256" key="3">
    <source>
        <dbReference type="ARBA" id="ARBA00022475"/>
    </source>
</evidence>
<dbReference type="Proteomes" id="UP001148313">
    <property type="component" value="Unassembled WGS sequence"/>
</dbReference>
<reference evidence="8" key="1">
    <citation type="submission" date="2022-11" db="EMBL/GenBank/DDBJ databases">
        <title>Hoeflea poritis sp. nov., isolated from scleractinian coral Porites lutea.</title>
        <authorList>
            <person name="Zhang G."/>
            <person name="Wei Q."/>
            <person name="Cai L."/>
        </authorList>
    </citation>
    <scope>NUCLEOTIDE SEQUENCE</scope>
    <source>
        <strain evidence="8">E7-10</strain>
    </source>
</reference>
<keyword evidence="4 7" id="KW-0812">Transmembrane</keyword>
<keyword evidence="5 7" id="KW-1133">Transmembrane helix</keyword>
<dbReference type="InterPro" id="IPR007341">
    <property type="entry name" value="Transgly_assoc"/>
</dbReference>
<keyword evidence="9" id="KW-1185">Reference proteome</keyword>
<proteinExistence type="inferred from homology"/>
<dbReference type="PANTHER" id="PTHR33884:SF3">
    <property type="entry name" value="UPF0410 PROTEIN YMGE"/>
    <property type="match status" value="1"/>
</dbReference>
<evidence type="ECO:0000256" key="2">
    <source>
        <dbReference type="ARBA" id="ARBA00011006"/>
    </source>
</evidence>
<comment type="similarity">
    <text evidence="2">Belongs to the UPF0410 family.</text>
</comment>
<evidence type="ECO:0000256" key="5">
    <source>
        <dbReference type="ARBA" id="ARBA00022989"/>
    </source>
</evidence>
<evidence type="ECO:0000313" key="9">
    <source>
        <dbReference type="Proteomes" id="UP001148313"/>
    </source>
</evidence>
<sequence>MGWLAFLLIGLIAGFIAEKVMNRNHGLIKNLIVGVIGAVVGGYLAPMVGISYGGFVGTLIVATIGAIIVLWLFALLAGR</sequence>
<comment type="caution">
    <text evidence="8">The sequence shown here is derived from an EMBL/GenBank/DDBJ whole genome shotgun (WGS) entry which is preliminary data.</text>
</comment>
<evidence type="ECO:0000256" key="1">
    <source>
        <dbReference type="ARBA" id="ARBA00004651"/>
    </source>
</evidence>
<dbReference type="PANTHER" id="PTHR33884">
    <property type="entry name" value="UPF0410 PROTEIN YMGE"/>
    <property type="match status" value="1"/>
</dbReference>
<feature type="transmembrane region" description="Helical" evidence="7">
    <location>
        <begin position="52"/>
        <end position="77"/>
    </location>
</feature>
<protein>
    <submittedName>
        <fullName evidence="8">GlsB/YeaQ/YmgE family stress response membrane protein</fullName>
    </submittedName>
</protein>
<accession>A0ABT4VG85</accession>
<organism evidence="8 9">
    <name type="scientific">Hoeflea poritis</name>
    <dbReference type="NCBI Taxonomy" id="2993659"/>
    <lineage>
        <taxon>Bacteria</taxon>
        <taxon>Pseudomonadati</taxon>
        <taxon>Pseudomonadota</taxon>
        <taxon>Alphaproteobacteria</taxon>
        <taxon>Hyphomicrobiales</taxon>
        <taxon>Rhizobiaceae</taxon>
        <taxon>Hoeflea</taxon>
    </lineage>
</organism>
<dbReference type="RefSeq" id="WP_271087235.1">
    <property type="nucleotide sequence ID" value="NZ_JAPJZH010000001.1"/>
</dbReference>
<name>A0ABT4VG85_9HYPH</name>
<evidence type="ECO:0000256" key="6">
    <source>
        <dbReference type="ARBA" id="ARBA00023136"/>
    </source>
</evidence>